<dbReference type="STRING" id="564608.C1MKS2"/>
<dbReference type="InterPro" id="IPR023214">
    <property type="entry name" value="HAD_sf"/>
</dbReference>
<dbReference type="PANTHER" id="PTHR42896:SF2">
    <property type="entry name" value="CBBY-LIKE PROTEIN"/>
    <property type="match status" value="1"/>
</dbReference>
<dbReference type="SFLD" id="SFLDG01129">
    <property type="entry name" value="C1.5:_HAD__Beta-PGM__Phosphata"/>
    <property type="match status" value="1"/>
</dbReference>
<dbReference type="SFLD" id="SFLDS00003">
    <property type="entry name" value="Haloacid_Dehalogenase"/>
    <property type="match status" value="1"/>
</dbReference>
<dbReference type="OMA" id="RFDLTFC"/>
<dbReference type="Pfam" id="PF00702">
    <property type="entry name" value="Hydrolase"/>
    <property type="match status" value="1"/>
</dbReference>
<dbReference type="GO" id="GO:0016787">
    <property type="term" value="F:hydrolase activity"/>
    <property type="evidence" value="ECO:0007669"/>
    <property type="project" value="UniProtKB-KW"/>
</dbReference>
<evidence type="ECO:0000256" key="3">
    <source>
        <dbReference type="SAM" id="MobiDB-lite"/>
    </source>
</evidence>
<dbReference type="GO" id="GO:0046872">
    <property type="term" value="F:metal ion binding"/>
    <property type="evidence" value="ECO:0007669"/>
    <property type="project" value="UniProtKB-KW"/>
</dbReference>
<protein>
    <submittedName>
        <fullName evidence="4">Predicted protein</fullName>
    </submittedName>
</protein>
<accession>C1MKS2</accession>
<feature type="compositionally biased region" description="Low complexity" evidence="3">
    <location>
        <begin position="1"/>
        <end position="42"/>
    </location>
</feature>
<dbReference type="SUPFAM" id="SSF56784">
    <property type="entry name" value="HAD-like"/>
    <property type="match status" value="1"/>
</dbReference>
<reference evidence="4 5" key="1">
    <citation type="journal article" date="2009" name="Science">
        <title>Green evolution and dynamic adaptations revealed by genomes of the marine picoeukaryotes Micromonas.</title>
        <authorList>
            <person name="Worden A.Z."/>
            <person name="Lee J.H."/>
            <person name="Mock T."/>
            <person name="Rouze P."/>
            <person name="Simmons M.P."/>
            <person name="Aerts A.L."/>
            <person name="Allen A.E."/>
            <person name="Cuvelier M.L."/>
            <person name="Derelle E."/>
            <person name="Everett M.V."/>
            <person name="Foulon E."/>
            <person name="Grimwood J."/>
            <person name="Gundlach H."/>
            <person name="Henrissat B."/>
            <person name="Napoli C."/>
            <person name="McDonald S.M."/>
            <person name="Parker M.S."/>
            <person name="Rombauts S."/>
            <person name="Salamov A."/>
            <person name="Von Dassow P."/>
            <person name="Badger J.H."/>
            <person name="Coutinho P.M."/>
            <person name="Demir E."/>
            <person name="Dubchak I."/>
            <person name="Gentemann C."/>
            <person name="Eikrem W."/>
            <person name="Gready J.E."/>
            <person name="John U."/>
            <person name="Lanier W."/>
            <person name="Lindquist E.A."/>
            <person name="Lucas S."/>
            <person name="Mayer K.F."/>
            <person name="Moreau H."/>
            <person name="Not F."/>
            <person name="Otillar R."/>
            <person name="Panaud O."/>
            <person name="Pangilinan J."/>
            <person name="Paulsen I."/>
            <person name="Piegu B."/>
            <person name="Poliakov A."/>
            <person name="Robbens S."/>
            <person name="Schmutz J."/>
            <person name="Toulza E."/>
            <person name="Wyss T."/>
            <person name="Zelensky A."/>
            <person name="Zhou K."/>
            <person name="Armbrust E.V."/>
            <person name="Bhattacharya D."/>
            <person name="Goodenough U.W."/>
            <person name="Van de Peer Y."/>
            <person name="Grigoriev I.V."/>
        </authorList>
    </citation>
    <scope>NUCLEOTIDE SEQUENCE [LARGE SCALE GENOMIC DNA]</scope>
    <source>
        <strain evidence="4 5">CCMP1545</strain>
    </source>
</reference>
<evidence type="ECO:0000313" key="5">
    <source>
        <dbReference type="Proteomes" id="UP000001876"/>
    </source>
</evidence>
<proteinExistence type="predicted"/>
<dbReference type="PANTHER" id="PTHR42896">
    <property type="entry name" value="XYLULOSE-1,5-BISPHOSPHATE (XUBP) PHOSPHATASE"/>
    <property type="match status" value="1"/>
</dbReference>
<evidence type="ECO:0000313" key="4">
    <source>
        <dbReference type="EMBL" id="EEH59420.1"/>
    </source>
</evidence>
<dbReference type="InterPro" id="IPR006439">
    <property type="entry name" value="HAD-SF_hydro_IA"/>
</dbReference>
<name>C1MKS2_MICPC</name>
<feature type="region of interest" description="Disordered" evidence="3">
    <location>
        <begin position="1"/>
        <end position="51"/>
    </location>
</feature>
<dbReference type="Proteomes" id="UP000001876">
    <property type="component" value="Unassembled WGS sequence"/>
</dbReference>
<organism evidence="5">
    <name type="scientific">Micromonas pusilla (strain CCMP1545)</name>
    <name type="common">Picoplanktonic green alga</name>
    <dbReference type="NCBI Taxonomy" id="564608"/>
    <lineage>
        <taxon>Eukaryota</taxon>
        <taxon>Viridiplantae</taxon>
        <taxon>Chlorophyta</taxon>
        <taxon>Mamiellophyceae</taxon>
        <taxon>Mamiellales</taxon>
        <taxon>Mamiellaceae</taxon>
        <taxon>Micromonas</taxon>
    </lineage>
</organism>
<dbReference type="GeneID" id="9681726"/>
<gene>
    <name evidence="4" type="ORF">MICPUCDRAFT_31578</name>
</gene>
<keyword evidence="1" id="KW-0479">Metal-binding</keyword>
<dbReference type="AlphaFoldDB" id="C1MKS2"/>
<dbReference type="NCBIfam" id="TIGR01509">
    <property type="entry name" value="HAD-SF-IA-v3"/>
    <property type="match status" value="1"/>
</dbReference>
<dbReference type="FunFam" id="3.40.50.1000:FF:000036">
    <property type="entry name" value="HAD family hydrolase"/>
    <property type="match status" value="1"/>
</dbReference>
<dbReference type="Gene3D" id="1.10.150.240">
    <property type="entry name" value="Putative phosphatase, domain 2"/>
    <property type="match status" value="1"/>
</dbReference>
<dbReference type="InterPro" id="IPR036412">
    <property type="entry name" value="HAD-like_sf"/>
</dbReference>
<dbReference type="InterPro" id="IPR044999">
    <property type="entry name" value="CbbY-like"/>
</dbReference>
<dbReference type="Gene3D" id="3.40.50.1000">
    <property type="entry name" value="HAD superfamily/HAD-like"/>
    <property type="match status" value="1"/>
</dbReference>
<keyword evidence="5" id="KW-1185">Reference proteome</keyword>
<dbReference type="EMBL" id="GG663736">
    <property type="protein sequence ID" value="EEH59420.1"/>
    <property type="molecule type" value="Genomic_DNA"/>
</dbReference>
<dbReference type="OrthoDB" id="40579at2759"/>
<evidence type="ECO:0000256" key="1">
    <source>
        <dbReference type="ARBA" id="ARBA00022723"/>
    </source>
</evidence>
<dbReference type="RefSeq" id="XP_003056044.1">
    <property type="nucleotide sequence ID" value="XM_003055998.1"/>
</dbReference>
<dbReference type="eggNOG" id="KOG2914">
    <property type="taxonomic scope" value="Eukaryota"/>
</dbReference>
<evidence type="ECO:0000256" key="2">
    <source>
        <dbReference type="ARBA" id="ARBA00022801"/>
    </source>
</evidence>
<keyword evidence="2" id="KW-0378">Hydrolase</keyword>
<dbReference type="InterPro" id="IPR023198">
    <property type="entry name" value="PGP-like_dom2"/>
</dbReference>
<sequence>MSRAVTASASAPSVVRRLSSSRARNALRSSSSSSSASASSRSAGRRRARGRTSTLRVEALRNFDYPEAILFDCDGVLCETERDGHRVTFNMTFEEEGLPHEWSVEKYHELLQIGGGKERMTHYFEQEKDNAEPFKTKYPFHDDARKEYIKSLHARKTELFLEIVTAGKLPLRPGVKRLIQEAFDNGAKVAVCSTSNEKAVQGIVDTMLPEFADRIPVFAGDVVKNKKPWPDIYIHAAETMRLNPTRCVVIEDTHIGSRAGKAAGMRVCVTKSIYTENEDFSTADAVFDCIGDAGDERFSFQDLTTPGAFWQGTNSSFIAPGATGRVVAVEPHD</sequence>
<dbReference type="KEGG" id="mpp:MICPUCDRAFT_31578"/>